<protein>
    <submittedName>
        <fullName evidence="1">Uncharacterized protein</fullName>
    </submittedName>
</protein>
<name>A0A4U9UGA3_9SPHI</name>
<sequence length="41" mass="4939">MFFGRPNEYKEVYHFDSLFIKMIDFDARLLYKIYTIGLADG</sequence>
<dbReference type="AlphaFoldDB" id="A0A4U9UGA3"/>
<evidence type="ECO:0000313" key="2">
    <source>
        <dbReference type="Proteomes" id="UP000308196"/>
    </source>
</evidence>
<dbReference type="Proteomes" id="UP000308196">
    <property type="component" value="Chromosome"/>
</dbReference>
<reference evidence="1 2" key="1">
    <citation type="submission" date="2019-05" db="EMBL/GenBank/DDBJ databases">
        <authorList>
            <consortium name="Pathogen Informatics"/>
        </authorList>
    </citation>
    <scope>NUCLEOTIDE SEQUENCE [LARGE SCALE GENOMIC DNA]</scope>
    <source>
        <strain evidence="1 2">NCTC11429</strain>
    </source>
</reference>
<organism evidence="1 2">
    <name type="scientific">Sphingobacterium thalpophilum</name>
    <dbReference type="NCBI Taxonomy" id="259"/>
    <lineage>
        <taxon>Bacteria</taxon>
        <taxon>Pseudomonadati</taxon>
        <taxon>Bacteroidota</taxon>
        <taxon>Sphingobacteriia</taxon>
        <taxon>Sphingobacteriales</taxon>
        <taxon>Sphingobacteriaceae</taxon>
        <taxon>Sphingobacterium</taxon>
    </lineage>
</organism>
<dbReference type="KEGG" id="stha:NCTC11429_00167"/>
<evidence type="ECO:0000313" key="1">
    <source>
        <dbReference type="EMBL" id="VTR28291.1"/>
    </source>
</evidence>
<proteinExistence type="predicted"/>
<accession>A0A4U9UGA3</accession>
<dbReference type="EMBL" id="LR590484">
    <property type="protein sequence ID" value="VTR28291.1"/>
    <property type="molecule type" value="Genomic_DNA"/>
</dbReference>
<dbReference type="STRING" id="1123265.GCA_000686625_04929"/>
<gene>
    <name evidence="1" type="ORF">NCTC11429_00167</name>
</gene>